<protein>
    <submittedName>
        <fullName evidence="1">Transcriptional activator spt7</fullName>
    </submittedName>
</protein>
<keyword evidence="2" id="KW-1185">Reference proteome</keyword>
<proteinExistence type="predicted"/>
<sequence length="1135" mass="125625">MSLAASAQRPSSKERPNHARAPYSAPNATHLRTPNATLSDEAMSNGGNAHSLGEGAADSTAEEDPRTARWREHYLRTEARLNAVLGGTNAADLLDALDAAPKPSSDDAPTAHDARPAVTPKKAARAIDEDDYGDDDDDDDDEDEDDTRTSPLLAKSALNRVAATPATPSIRIPPPTLKSSHGRIGTPSSEQAKSSDDVRRQLQQDKQAAEDAAKQSFHTLFYTLESDRDAMLEQQKLDELDRQVEQETSGAPASAPANGTAVAAPQQGTLSTTNLGASSLTLKHLISRIDAQRDRVHATDAQLRSLISEVRKNRSKWANEDRVGQEELYESVEKVLMELKAGEHAHPFLQRVNKREAPDYYNVIKHPMDIGTMMKKLKQLQYKSKKDFVEDLMLIWSNCLKYNADPNHFLRKKALHMKKETEKLVPLIPDIVIRDRAEVEAEERRMRNGDVDADGADDSEDEEPIMASRGRKAPSKGGKGSNNARKAPPAGSEDTPGPETKPPVPALNSTVSNLKNEFHRADSEMEGSVNGFSTPPPPGTLTPFWPNGVSRSGAPGSQTDFSEADGTGASVSGFTLEEDADLDDLEYKTWKQVTKKDRAMIAAERHRLFRDEILQPEEPAILRSKAGMRRWLRHRKDAEADIAKGAVTAPDGEDGVQAVAGESLAEGIQDEEERQIPDYYDPVCVIPDLNDALQWVEDAEGHVVQQREEYMRIFPKGQFTAPDSALTERMDKNMNSLQETRKICAKIGIVKQMQLQSQLYQNQFQKYEPQPFHEADIEPMVVSEEGPPMAPYVCRAALQRSVGKIFYHAGFEEFQPSALDAVTDIAAKFFQNLVQSFGVYHETPKMKSDTPVVLESGQCTNWVPRFTGEEAVLHSLHVNGVDLESLETYVKEDVERLGTKLASMHDRMRSYYAELLRPALDNVGADGAGAFNDGSEQFVGGDFAEDIGEDFFGFRELGLDREFGLTFSVPLHLLQNRVHNAYARQDNSNVAATGNIMEEPPKFEPVTAQVAESQIGLVRDWLLNKLHNNSDQTLVEDDDLPPKQRFPKPRLPPTGKISSPRKRPLREQQQLARKKRKLDEEKEENGEAGTAPAGILKGLGKPIGKLKLEPRRNEHSVQEPEKDDGSGMPSPPESF</sequence>
<evidence type="ECO:0000313" key="2">
    <source>
        <dbReference type="Proteomes" id="UP000799754"/>
    </source>
</evidence>
<organism evidence="1 2">
    <name type="scientific">Macroventuria anomochaeta</name>
    <dbReference type="NCBI Taxonomy" id="301207"/>
    <lineage>
        <taxon>Eukaryota</taxon>
        <taxon>Fungi</taxon>
        <taxon>Dikarya</taxon>
        <taxon>Ascomycota</taxon>
        <taxon>Pezizomycotina</taxon>
        <taxon>Dothideomycetes</taxon>
        <taxon>Pleosporomycetidae</taxon>
        <taxon>Pleosporales</taxon>
        <taxon>Pleosporineae</taxon>
        <taxon>Didymellaceae</taxon>
        <taxon>Macroventuria</taxon>
    </lineage>
</organism>
<dbReference type="EMBL" id="MU006708">
    <property type="protein sequence ID" value="KAF2629907.1"/>
    <property type="molecule type" value="Genomic_DNA"/>
</dbReference>
<gene>
    <name evidence="1" type="ORF">BU25DRAFT_387960</name>
</gene>
<comment type="caution">
    <text evidence="1">The sequence shown here is derived from an EMBL/GenBank/DDBJ whole genome shotgun (WGS) entry which is preliminary data.</text>
</comment>
<dbReference type="Proteomes" id="UP000799754">
    <property type="component" value="Unassembled WGS sequence"/>
</dbReference>
<accession>A0ACB6S8R4</accession>
<evidence type="ECO:0000313" key="1">
    <source>
        <dbReference type="EMBL" id="KAF2629907.1"/>
    </source>
</evidence>
<reference evidence="1" key="1">
    <citation type="journal article" date="2020" name="Stud. Mycol.">
        <title>101 Dothideomycetes genomes: a test case for predicting lifestyles and emergence of pathogens.</title>
        <authorList>
            <person name="Haridas S."/>
            <person name="Albert R."/>
            <person name="Binder M."/>
            <person name="Bloem J."/>
            <person name="Labutti K."/>
            <person name="Salamov A."/>
            <person name="Andreopoulos B."/>
            <person name="Baker S."/>
            <person name="Barry K."/>
            <person name="Bills G."/>
            <person name="Bluhm B."/>
            <person name="Cannon C."/>
            <person name="Castanera R."/>
            <person name="Culley D."/>
            <person name="Daum C."/>
            <person name="Ezra D."/>
            <person name="Gonzalez J."/>
            <person name="Henrissat B."/>
            <person name="Kuo A."/>
            <person name="Liang C."/>
            <person name="Lipzen A."/>
            <person name="Lutzoni F."/>
            <person name="Magnuson J."/>
            <person name="Mondo S."/>
            <person name="Nolan M."/>
            <person name="Ohm R."/>
            <person name="Pangilinan J."/>
            <person name="Park H.-J."/>
            <person name="Ramirez L."/>
            <person name="Alfaro M."/>
            <person name="Sun H."/>
            <person name="Tritt A."/>
            <person name="Yoshinaga Y."/>
            <person name="Zwiers L.-H."/>
            <person name="Turgeon B."/>
            <person name="Goodwin S."/>
            <person name="Spatafora J."/>
            <person name="Crous P."/>
            <person name="Grigoriev I."/>
        </authorList>
    </citation>
    <scope>NUCLEOTIDE SEQUENCE</scope>
    <source>
        <strain evidence="1">CBS 525.71</strain>
    </source>
</reference>
<name>A0ACB6S8R4_9PLEO</name>